<sequence>MKKITLLFMLFIGFSAFAQFPQDFEGTFPPTGWAVYRGANDLGIESDWTATTVGVATGLQAAYVDYEAVTAGELAEDWLVSPAYTVTAPNTLMAFYQGQDDPTDYGSTYTIRVSTTSQIDINSFTIVDTQTESDFTIEMTTRTVDLSAYAGQTIYIAFVLENNEGDAWAIDGIDFISNTVIAPGCVSNPSPADAALEVPIGATTFSWTAPTTGGPVTLYNIYSGATSDAVTDFITSTTTPSVDLSLADFSTTFYWKVVAVNLVGSATDCAVWSFTTQSPPGYCLAASGGQYPADAYTPEILDGVTENIIVSDGFAGEYSVVNVLSGQTYTFTSGTTDFITIGNEAGDTSLIAGASPLTWVSDISGVIRFYSHVDDQCGEENIERPRTVISDPLLATDTFNSASFHTFPNPVKDILNISYDKNISNVAVFNLLGQEVMTKSVKQNQSQVDMSHLSNGTYMVKVTSDNQVKTIKVIKG</sequence>
<dbReference type="AlphaFoldDB" id="A0A2U1JMT4"/>
<protein>
    <recommendedName>
        <fullName evidence="3">Fibronectin type-III domain-containing protein</fullName>
    </recommendedName>
</protein>
<dbReference type="Gene3D" id="2.60.40.10">
    <property type="entry name" value="Immunoglobulins"/>
    <property type="match status" value="1"/>
</dbReference>
<keyword evidence="1 2" id="KW-0732">Signal</keyword>
<dbReference type="Gene3D" id="2.60.120.200">
    <property type="match status" value="1"/>
</dbReference>
<keyword evidence="5" id="KW-1185">Reference proteome</keyword>
<dbReference type="NCBIfam" id="NF038128">
    <property type="entry name" value="choice_anch_J"/>
    <property type="match status" value="1"/>
</dbReference>
<feature type="domain" description="Fibronectin type-III" evidence="3">
    <location>
        <begin position="188"/>
        <end position="281"/>
    </location>
</feature>
<dbReference type="EMBL" id="QCZI01000004">
    <property type="protein sequence ID" value="PWA06168.1"/>
    <property type="molecule type" value="Genomic_DNA"/>
</dbReference>
<accession>A0A2U1JMT4</accession>
<dbReference type="Pfam" id="PF18962">
    <property type="entry name" value="Por_Secre_tail"/>
    <property type="match status" value="1"/>
</dbReference>
<comment type="caution">
    <text evidence="4">The sequence shown here is derived from an EMBL/GenBank/DDBJ whole genome shotgun (WGS) entry which is preliminary data.</text>
</comment>
<evidence type="ECO:0000259" key="3">
    <source>
        <dbReference type="PROSITE" id="PS50853"/>
    </source>
</evidence>
<feature type="chain" id="PRO_5015725180" description="Fibronectin type-III domain-containing protein" evidence="2">
    <location>
        <begin position="19"/>
        <end position="476"/>
    </location>
</feature>
<dbReference type="OrthoDB" id="975384at2"/>
<dbReference type="InterPro" id="IPR026444">
    <property type="entry name" value="Secre_tail"/>
</dbReference>
<dbReference type="PROSITE" id="PS50853">
    <property type="entry name" value="FN3"/>
    <property type="match status" value="1"/>
</dbReference>
<dbReference type="NCBIfam" id="TIGR04183">
    <property type="entry name" value="Por_Secre_tail"/>
    <property type="match status" value="1"/>
</dbReference>
<feature type="signal peptide" evidence="2">
    <location>
        <begin position="1"/>
        <end position="18"/>
    </location>
</feature>
<dbReference type="SUPFAM" id="SSF49265">
    <property type="entry name" value="Fibronectin type III"/>
    <property type="match status" value="1"/>
</dbReference>
<gene>
    <name evidence="4" type="ORF">DB895_04515</name>
</gene>
<evidence type="ECO:0000313" key="4">
    <source>
        <dbReference type="EMBL" id="PWA06168.1"/>
    </source>
</evidence>
<proteinExistence type="predicted"/>
<evidence type="ECO:0000313" key="5">
    <source>
        <dbReference type="Proteomes" id="UP000245449"/>
    </source>
</evidence>
<evidence type="ECO:0000256" key="1">
    <source>
        <dbReference type="ARBA" id="ARBA00022729"/>
    </source>
</evidence>
<dbReference type="InterPro" id="IPR003961">
    <property type="entry name" value="FN3_dom"/>
</dbReference>
<evidence type="ECO:0000256" key="2">
    <source>
        <dbReference type="SAM" id="SignalP"/>
    </source>
</evidence>
<name>A0A2U1JMT4_9FLAO</name>
<dbReference type="InterPro" id="IPR013783">
    <property type="entry name" value="Ig-like_fold"/>
</dbReference>
<dbReference type="Proteomes" id="UP000245449">
    <property type="component" value="Unassembled WGS sequence"/>
</dbReference>
<reference evidence="4 5" key="1">
    <citation type="submission" date="2018-04" db="EMBL/GenBank/DDBJ databases">
        <title>Flavobacterium sp. nov., isolated from glacier ice.</title>
        <authorList>
            <person name="Liu Q."/>
            <person name="Xin Y.-H."/>
        </authorList>
    </citation>
    <scope>NUCLEOTIDE SEQUENCE [LARGE SCALE GENOMIC DNA]</scope>
    <source>
        <strain evidence="4 5">RB1R5</strain>
    </source>
</reference>
<organism evidence="4 5">
    <name type="scientific">Flavobacterium psychrotolerans</name>
    <dbReference type="NCBI Taxonomy" id="2169410"/>
    <lineage>
        <taxon>Bacteria</taxon>
        <taxon>Pseudomonadati</taxon>
        <taxon>Bacteroidota</taxon>
        <taxon>Flavobacteriia</taxon>
        <taxon>Flavobacteriales</taxon>
        <taxon>Flavobacteriaceae</taxon>
        <taxon>Flavobacterium</taxon>
    </lineage>
</organism>
<dbReference type="RefSeq" id="WP_116724172.1">
    <property type="nucleotide sequence ID" value="NZ_QCZI01000004.1"/>
</dbReference>
<dbReference type="InterPro" id="IPR036116">
    <property type="entry name" value="FN3_sf"/>
</dbReference>